<organism evidence="2 3">
    <name type="scientific">Mycena albidolilacea</name>
    <dbReference type="NCBI Taxonomy" id="1033008"/>
    <lineage>
        <taxon>Eukaryota</taxon>
        <taxon>Fungi</taxon>
        <taxon>Dikarya</taxon>
        <taxon>Basidiomycota</taxon>
        <taxon>Agaricomycotina</taxon>
        <taxon>Agaricomycetes</taxon>
        <taxon>Agaricomycetidae</taxon>
        <taxon>Agaricales</taxon>
        <taxon>Marasmiineae</taxon>
        <taxon>Mycenaceae</taxon>
        <taxon>Mycena</taxon>
    </lineage>
</organism>
<evidence type="ECO:0000313" key="3">
    <source>
        <dbReference type="Proteomes" id="UP001218218"/>
    </source>
</evidence>
<comment type="caution">
    <text evidence="2">The sequence shown here is derived from an EMBL/GenBank/DDBJ whole genome shotgun (WGS) entry which is preliminary data.</text>
</comment>
<dbReference type="AlphaFoldDB" id="A0AAD7EYR0"/>
<evidence type="ECO:0000313" key="2">
    <source>
        <dbReference type="EMBL" id="KAJ7355202.1"/>
    </source>
</evidence>
<dbReference type="Proteomes" id="UP001218218">
    <property type="component" value="Unassembled WGS sequence"/>
</dbReference>
<dbReference type="EMBL" id="JARIHO010000009">
    <property type="protein sequence ID" value="KAJ7355202.1"/>
    <property type="molecule type" value="Genomic_DNA"/>
</dbReference>
<protein>
    <submittedName>
        <fullName evidence="2">Uncharacterized protein</fullName>
    </submittedName>
</protein>
<feature type="region of interest" description="Disordered" evidence="1">
    <location>
        <begin position="224"/>
        <end position="244"/>
    </location>
</feature>
<evidence type="ECO:0000256" key="1">
    <source>
        <dbReference type="SAM" id="MobiDB-lite"/>
    </source>
</evidence>
<feature type="region of interest" description="Disordered" evidence="1">
    <location>
        <begin position="93"/>
        <end position="113"/>
    </location>
</feature>
<feature type="compositionally biased region" description="Acidic residues" evidence="1">
    <location>
        <begin position="40"/>
        <end position="49"/>
    </location>
</feature>
<sequence>MAPAYLKPRLPLLVQPARPRFVPDPGSDTELQCEDGPLPSDDESSESDENLVGQNLLRSFALAGNNDDASIATAYEAIIEYKSKKDWKAAEKKLNGPYTGGSERTQRRKDKKLRDKKELDMFVVLLRNIISNTPVVSAPDSAVPATTPAHTSLPVRETVSPAPQINTTAVSASAGEIFTVDISDISDICSGESGDSGKEDPGEAPGVGNADESTLVQDAETLKSLPSESTGSAEEPRYHWVQPVPPLTRTKFAVPQTERRRIHRAQATAARANILASALTASSSHRRKAFSVLEMPACSHTNQKPWRLASEAATEAQGFATKWGGRMVRKWTRNWITDCVIPESKIGKHGKSYSLHDDPISRAELRSYVRSEKWAMDPEKLFESSQQKMVPAAADKYLRKITEEEMPAGLKKYMEPWGSLRTALRLLQRGGFIYPEHKKGLYYDGHERPDVVDDRQNRFLPAMAGHRYRLVEYKVGNVEVELDKMYDGKHVLRRLVLAPHDEITAQSSAAPMTYLVVHSTFLKSSSLNSAFDSWVGLI</sequence>
<accession>A0AAD7EYR0</accession>
<feature type="region of interest" description="Disordered" evidence="1">
    <location>
        <begin position="15"/>
        <end position="51"/>
    </location>
</feature>
<proteinExistence type="predicted"/>
<reference evidence="2" key="1">
    <citation type="submission" date="2023-03" db="EMBL/GenBank/DDBJ databases">
        <title>Massive genome expansion in bonnet fungi (Mycena s.s.) driven by repeated elements and novel gene families across ecological guilds.</title>
        <authorList>
            <consortium name="Lawrence Berkeley National Laboratory"/>
            <person name="Harder C.B."/>
            <person name="Miyauchi S."/>
            <person name="Viragh M."/>
            <person name="Kuo A."/>
            <person name="Thoen E."/>
            <person name="Andreopoulos B."/>
            <person name="Lu D."/>
            <person name="Skrede I."/>
            <person name="Drula E."/>
            <person name="Henrissat B."/>
            <person name="Morin E."/>
            <person name="Kohler A."/>
            <person name="Barry K."/>
            <person name="LaButti K."/>
            <person name="Morin E."/>
            <person name="Salamov A."/>
            <person name="Lipzen A."/>
            <person name="Mereny Z."/>
            <person name="Hegedus B."/>
            <person name="Baldrian P."/>
            <person name="Stursova M."/>
            <person name="Weitz H."/>
            <person name="Taylor A."/>
            <person name="Grigoriev I.V."/>
            <person name="Nagy L.G."/>
            <person name="Martin F."/>
            <person name="Kauserud H."/>
        </authorList>
    </citation>
    <scope>NUCLEOTIDE SEQUENCE</scope>
    <source>
        <strain evidence="2">CBHHK002</strain>
    </source>
</reference>
<keyword evidence="3" id="KW-1185">Reference proteome</keyword>
<gene>
    <name evidence="2" type="ORF">DFH08DRAFT_803251</name>
</gene>
<name>A0AAD7EYR0_9AGAR</name>
<feature type="region of interest" description="Disordered" evidence="1">
    <location>
        <begin position="188"/>
        <end position="210"/>
    </location>
</feature>